<feature type="domain" description="Beta-ketoacyl-[acyl-carrier-protein] synthase III C-terminal" evidence="3">
    <location>
        <begin position="273"/>
        <end position="351"/>
    </location>
</feature>
<dbReference type="CDD" id="cd00827">
    <property type="entry name" value="init_cond_enzymes"/>
    <property type="match status" value="1"/>
</dbReference>
<evidence type="ECO:0000259" key="4">
    <source>
        <dbReference type="Pfam" id="PF08545"/>
    </source>
</evidence>
<dbReference type="EMBL" id="BAABWN010000009">
    <property type="protein sequence ID" value="GAA6168974.1"/>
    <property type="molecule type" value="Genomic_DNA"/>
</dbReference>
<reference evidence="5 6" key="1">
    <citation type="submission" date="2024-04" db="EMBL/GenBank/DDBJ databases">
        <title>Draft genome sequence of Sessilibacter corallicola NBRC 116591.</title>
        <authorList>
            <person name="Miyakawa T."/>
            <person name="Kusuya Y."/>
            <person name="Miura T."/>
        </authorList>
    </citation>
    <scope>NUCLEOTIDE SEQUENCE [LARGE SCALE GENOMIC DNA]</scope>
    <source>
        <strain evidence="5 6">KU-00831-HH</strain>
    </source>
</reference>
<dbReference type="Gene3D" id="3.40.47.10">
    <property type="match status" value="2"/>
</dbReference>
<dbReference type="Pfam" id="PF08541">
    <property type="entry name" value="ACP_syn_III_C"/>
    <property type="match status" value="1"/>
</dbReference>
<dbReference type="SUPFAM" id="SSF53901">
    <property type="entry name" value="Thiolase-like"/>
    <property type="match status" value="2"/>
</dbReference>
<keyword evidence="1" id="KW-0808">Transferase</keyword>
<accession>A0ABQ0ABE6</accession>
<feature type="domain" description="Beta-ketoacyl-[acyl-carrier-protein] synthase III N-terminal" evidence="4">
    <location>
        <begin position="123"/>
        <end position="197"/>
    </location>
</feature>
<evidence type="ECO:0000256" key="2">
    <source>
        <dbReference type="ARBA" id="ARBA00023315"/>
    </source>
</evidence>
<name>A0ABQ0ABE6_9GAMM</name>
<evidence type="ECO:0000259" key="3">
    <source>
        <dbReference type="Pfam" id="PF08541"/>
    </source>
</evidence>
<dbReference type="Proteomes" id="UP001465153">
    <property type="component" value="Unassembled WGS sequence"/>
</dbReference>
<keyword evidence="2" id="KW-0012">Acyltransferase</keyword>
<proteinExistence type="predicted"/>
<evidence type="ECO:0000313" key="6">
    <source>
        <dbReference type="Proteomes" id="UP001465153"/>
    </source>
</evidence>
<dbReference type="InterPro" id="IPR016039">
    <property type="entry name" value="Thiolase-like"/>
</dbReference>
<dbReference type="RefSeq" id="WP_353303643.1">
    <property type="nucleotide sequence ID" value="NZ_BAABWN010000009.1"/>
</dbReference>
<dbReference type="InterPro" id="IPR013747">
    <property type="entry name" value="ACP_syn_III_C"/>
</dbReference>
<evidence type="ECO:0008006" key="7">
    <source>
        <dbReference type="Google" id="ProtNLM"/>
    </source>
</evidence>
<keyword evidence="6" id="KW-1185">Reference proteome</keyword>
<protein>
    <recommendedName>
        <fullName evidence="7">3-oxoacyl-ACP synthase</fullName>
    </recommendedName>
</protein>
<comment type="caution">
    <text evidence="5">The sequence shown here is derived from an EMBL/GenBank/DDBJ whole genome shotgun (WGS) entry which is preliminary data.</text>
</comment>
<gene>
    <name evidence="5" type="ORF">NBRC116591_27850</name>
</gene>
<dbReference type="InterPro" id="IPR013751">
    <property type="entry name" value="ACP_syn_III_N"/>
</dbReference>
<organism evidence="5 6">
    <name type="scientific">Sessilibacter corallicola</name>
    <dbReference type="NCBI Taxonomy" id="2904075"/>
    <lineage>
        <taxon>Bacteria</taxon>
        <taxon>Pseudomonadati</taxon>
        <taxon>Pseudomonadota</taxon>
        <taxon>Gammaproteobacteria</taxon>
        <taxon>Cellvibrionales</taxon>
        <taxon>Cellvibrionaceae</taxon>
        <taxon>Sessilibacter</taxon>
    </lineage>
</organism>
<dbReference type="PANTHER" id="PTHR34069:SF3">
    <property type="entry name" value="ACYL-COA:ACYL-COA ALKYLTRANSFERASE"/>
    <property type="match status" value="1"/>
</dbReference>
<dbReference type="PANTHER" id="PTHR34069">
    <property type="entry name" value="3-OXOACYL-[ACYL-CARRIER-PROTEIN] SYNTHASE 3"/>
    <property type="match status" value="1"/>
</dbReference>
<dbReference type="Pfam" id="PF08545">
    <property type="entry name" value="ACP_syn_III"/>
    <property type="match status" value="1"/>
</dbReference>
<evidence type="ECO:0000313" key="5">
    <source>
        <dbReference type="EMBL" id="GAA6168974.1"/>
    </source>
</evidence>
<sequence length="369" mass="40886">MQAYINYTGSFLPGEPVDNNDIENHLGLVNGKPSRLKHKILKANGIKTRHYAIDNQQKTLYLNQQLAAKAAENCLDRAAINPEKIKLLSVATSQGDLVLPGFGSQVQAQLGMQDVELFSSHGICSCSMMALKNAANLIRLGEHKRALVVASEMPSRLFKASRYEACANAVDFNAEFLRWMLSDGAGALLLEDTPKPGGVKIEWQRSFSHADTLPVCMSVGMPKGSTNPEAGATWQDFSTYAEAEEAGALLLRQDVRLLDNIVKLGVEGFLRLLEEQLVAIDEIDHVLCHYSSDHFRGKIFELLKDSGSMVPEEKWYTNLYARGNTGCASIFIMLDEFLKTQHYQSGDKIFCMVPESGRFNTAYMLLTVN</sequence>
<evidence type="ECO:0000256" key="1">
    <source>
        <dbReference type="ARBA" id="ARBA00022679"/>
    </source>
</evidence>